<evidence type="ECO:0000256" key="1">
    <source>
        <dbReference type="ARBA" id="ARBA00022737"/>
    </source>
</evidence>
<dbReference type="EMBL" id="AP014648">
    <property type="protein sequence ID" value="BAQ18525.1"/>
    <property type="molecule type" value="Genomic_DNA"/>
</dbReference>
<sequence length="249" mass="26510">MLGVALLVPAPVFAGPPTVLAQFFEQFDDEAGPPPSEDPGLGGLDFEDMEESDLGAGPERVPGWASGEAPGEGEEAIAGAVPPAFDPAERPVLLEGLYERLAQAKSSTEAEPITEAIEELWAMSGSDTVDLLMSRATQFANDSDVDLSLAVLDAVVDIAPDEAEAWYLRAKVNVLAGKPERALSDLRRALNLDEKHYRAITDLGLVLEQLGAKKEALKAYRQALAVNPYLDDAQAGVDALSREVEGQDI</sequence>
<dbReference type="PANTHER" id="PTHR44858">
    <property type="entry name" value="TETRATRICOPEPTIDE REPEAT PROTEIN 6"/>
    <property type="match status" value="1"/>
</dbReference>
<keyword evidence="5" id="KW-0732">Signal</keyword>
<keyword evidence="7" id="KW-1185">Reference proteome</keyword>
<evidence type="ECO:0000256" key="3">
    <source>
        <dbReference type="PROSITE-ProRule" id="PRU00339"/>
    </source>
</evidence>
<keyword evidence="1" id="KW-0677">Repeat</keyword>
<dbReference type="InterPro" id="IPR050498">
    <property type="entry name" value="Ycf3"/>
</dbReference>
<dbReference type="SMART" id="SM00028">
    <property type="entry name" value="TPR"/>
    <property type="match status" value="3"/>
</dbReference>
<organism evidence="6 7">
    <name type="scientific">Methyloceanibacter caenitepidi</name>
    <dbReference type="NCBI Taxonomy" id="1384459"/>
    <lineage>
        <taxon>Bacteria</taxon>
        <taxon>Pseudomonadati</taxon>
        <taxon>Pseudomonadota</taxon>
        <taxon>Alphaproteobacteria</taxon>
        <taxon>Hyphomicrobiales</taxon>
        <taxon>Hyphomicrobiaceae</taxon>
        <taxon>Methyloceanibacter</taxon>
    </lineage>
</organism>
<dbReference type="KEGG" id="mcg:GL4_3093"/>
<keyword evidence="2 3" id="KW-0802">TPR repeat</keyword>
<dbReference type="STRING" id="1384459.GL4_3093"/>
<dbReference type="HOGENOM" id="CLU_1114794_0_0_5"/>
<feature type="repeat" description="TPR" evidence="3">
    <location>
        <begin position="163"/>
        <end position="196"/>
    </location>
</feature>
<evidence type="ECO:0000256" key="2">
    <source>
        <dbReference type="ARBA" id="ARBA00022803"/>
    </source>
</evidence>
<protein>
    <submittedName>
        <fullName evidence="6">TPR domain protein</fullName>
    </submittedName>
</protein>
<dbReference type="PROSITE" id="PS50293">
    <property type="entry name" value="TPR_REGION"/>
    <property type="match status" value="1"/>
</dbReference>
<reference evidence="6 7" key="1">
    <citation type="submission" date="2014-09" db="EMBL/GenBank/DDBJ databases">
        <title>Genome sequencing of Methyloceanibacter caenitepidi Gela4.</title>
        <authorList>
            <person name="Takeuchi M."/>
            <person name="Susumu S."/>
            <person name="Kamagata Y."/>
            <person name="Oshima K."/>
            <person name="Hattori M."/>
            <person name="Iwasaki W."/>
        </authorList>
    </citation>
    <scope>NUCLEOTIDE SEQUENCE [LARGE SCALE GENOMIC DNA]</scope>
    <source>
        <strain evidence="6 7">Gela4</strain>
    </source>
</reference>
<dbReference type="Pfam" id="PF13432">
    <property type="entry name" value="TPR_16"/>
    <property type="match status" value="1"/>
</dbReference>
<dbReference type="InterPro" id="IPR019734">
    <property type="entry name" value="TPR_rpt"/>
</dbReference>
<feature type="chain" id="PRO_5002054551" evidence="5">
    <location>
        <begin position="22"/>
        <end position="249"/>
    </location>
</feature>
<feature type="region of interest" description="Disordered" evidence="4">
    <location>
        <begin position="26"/>
        <end position="71"/>
    </location>
</feature>
<evidence type="ECO:0000256" key="4">
    <source>
        <dbReference type="SAM" id="MobiDB-lite"/>
    </source>
</evidence>
<proteinExistence type="predicted"/>
<name>A0A0A8K6I4_9HYPH</name>
<accession>A0A0A8K6I4</accession>
<dbReference type="PANTHER" id="PTHR44858:SF1">
    <property type="entry name" value="UDP-N-ACETYLGLUCOSAMINE--PEPTIDE N-ACETYLGLUCOSAMINYLTRANSFERASE SPINDLY-RELATED"/>
    <property type="match status" value="1"/>
</dbReference>
<feature type="signal peptide" evidence="5">
    <location>
        <begin position="1"/>
        <end position="21"/>
    </location>
</feature>
<evidence type="ECO:0000256" key="5">
    <source>
        <dbReference type="SAM" id="SignalP"/>
    </source>
</evidence>
<evidence type="ECO:0000313" key="6">
    <source>
        <dbReference type="EMBL" id="BAQ18525.1"/>
    </source>
</evidence>
<evidence type="ECO:0000313" key="7">
    <source>
        <dbReference type="Proteomes" id="UP000031643"/>
    </source>
</evidence>
<feature type="repeat" description="TPR" evidence="3">
    <location>
        <begin position="197"/>
        <end position="230"/>
    </location>
</feature>
<dbReference type="SUPFAM" id="SSF48452">
    <property type="entry name" value="TPR-like"/>
    <property type="match status" value="1"/>
</dbReference>
<dbReference type="InterPro" id="IPR011990">
    <property type="entry name" value="TPR-like_helical_dom_sf"/>
</dbReference>
<dbReference type="Gene3D" id="1.25.40.10">
    <property type="entry name" value="Tetratricopeptide repeat domain"/>
    <property type="match status" value="1"/>
</dbReference>
<gene>
    <name evidence="6" type="ORF">GL4_3093</name>
</gene>
<dbReference type="AlphaFoldDB" id="A0A0A8K6I4"/>
<dbReference type="Proteomes" id="UP000031643">
    <property type="component" value="Chromosome"/>
</dbReference>
<dbReference type="PROSITE" id="PS50005">
    <property type="entry name" value="TPR"/>
    <property type="match status" value="2"/>
</dbReference>